<dbReference type="InterPro" id="IPR050490">
    <property type="entry name" value="Bact_solute-bd_prot1"/>
</dbReference>
<keyword evidence="3" id="KW-1185">Reference proteome</keyword>
<accession>A0ABP5EZB2</accession>
<comment type="caution">
    <text evidence="2">The sequence shown here is derived from an EMBL/GenBank/DDBJ whole genome shotgun (WGS) entry which is preliminary data.</text>
</comment>
<organism evidence="2 3">
    <name type="scientific">Catenulispora yoronensis</name>
    <dbReference type="NCBI Taxonomy" id="450799"/>
    <lineage>
        <taxon>Bacteria</taxon>
        <taxon>Bacillati</taxon>
        <taxon>Actinomycetota</taxon>
        <taxon>Actinomycetes</taxon>
        <taxon>Catenulisporales</taxon>
        <taxon>Catenulisporaceae</taxon>
        <taxon>Catenulispora</taxon>
    </lineage>
</organism>
<protein>
    <submittedName>
        <fullName evidence="2">Extracellular solute-binding protein</fullName>
    </submittedName>
</protein>
<dbReference type="PANTHER" id="PTHR43649">
    <property type="entry name" value="ARABINOSE-BINDING PROTEIN-RELATED"/>
    <property type="match status" value="1"/>
</dbReference>
<name>A0ABP5EZB2_9ACTN</name>
<dbReference type="EMBL" id="BAAAQN010000001">
    <property type="protein sequence ID" value="GAA2010267.1"/>
    <property type="molecule type" value="Genomic_DNA"/>
</dbReference>
<dbReference type="InterPro" id="IPR006059">
    <property type="entry name" value="SBP"/>
</dbReference>
<gene>
    <name evidence="2" type="ORF">GCM10009839_00160</name>
</gene>
<dbReference type="PROSITE" id="PS51257">
    <property type="entry name" value="PROKAR_LIPOPROTEIN"/>
    <property type="match status" value="1"/>
</dbReference>
<evidence type="ECO:0000313" key="2">
    <source>
        <dbReference type="EMBL" id="GAA2010267.1"/>
    </source>
</evidence>
<dbReference type="SUPFAM" id="SSF53850">
    <property type="entry name" value="Periplasmic binding protein-like II"/>
    <property type="match status" value="1"/>
</dbReference>
<dbReference type="Pfam" id="PF01547">
    <property type="entry name" value="SBP_bac_1"/>
    <property type="match status" value="1"/>
</dbReference>
<feature type="chain" id="PRO_5046256361" evidence="1">
    <location>
        <begin position="22"/>
        <end position="435"/>
    </location>
</feature>
<dbReference type="RefSeq" id="WP_344663354.1">
    <property type="nucleotide sequence ID" value="NZ_BAAAQN010000001.1"/>
</dbReference>
<dbReference type="Gene3D" id="3.40.190.10">
    <property type="entry name" value="Periplasmic binding protein-like II"/>
    <property type="match status" value="1"/>
</dbReference>
<evidence type="ECO:0000313" key="3">
    <source>
        <dbReference type="Proteomes" id="UP001500751"/>
    </source>
</evidence>
<evidence type="ECO:0000256" key="1">
    <source>
        <dbReference type="SAM" id="SignalP"/>
    </source>
</evidence>
<proteinExistence type="predicted"/>
<feature type="signal peptide" evidence="1">
    <location>
        <begin position="1"/>
        <end position="21"/>
    </location>
</feature>
<reference evidence="3" key="1">
    <citation type="journal article" date="2019" name="Int. J. Syst. Evol. Microbiol.">
        <title>The Global Catalogue of Microorganisms (GCM) 10K type strain sequencing project: providing services to taxonomists for standard genome sequencing and annotation.</title>
        <authorList>
            <consortium name="The Broad Institute Genomics Platform"/>
            <consortium name="The Broad Institute Genome Sequencing Center for Infectious Disease"/>
            <person name="Wu L."/>
            <person name="Ma J."/>
        </authorList>
    </citation>
    <scope>NUCLEOTIDE SEQUENCE [LARGE SCALE GENOMIC DNA]</scope>
    <source>
        <strain evidence="3">JCM 16014</strain>
    </source>
</reference>
<sequence>MRSTKYAVVTALAAAVSLALAGCGSSSSSGASPAAGSGGGKTLVVWDYEANDNAAGIARAEAIKEFQAAHPGVTVKFEAKSFDQIQQNAGMILNSNDVPDVMEYNKGNSTAGMLSKQGLLTDLTSQATARGWDKTLSSSLQTTAKYTNGVMGGSAWYGVPMNGEFLTVYYNKDLFAKYNIAVPTTFDQFTAAMATFKNAGVTPLGMSGADYLGVHLFYELALSKADRNWVDDYQLFKDKVDFKGPQLSYAANTFADWVSKGYISKDSAAVKAQDEANAFEQGKIPMFFSGNWWYGSFLTEIKNMQWGTFLFPGNTLQVGSSGNLWVVPTKSKNKDLAYDFINTTLSKPVQNLMGNSGGIPVAADPAAITDPRSKDLIDEFDSITSHDGLAFYPDWPVTGYYDTLQHAVQELINGSKSPSSMLDSIGAVYKQNAPQ</sequence>
<dbReference type="Proteomes" id="UP001500751">
    <property type="component" value="Unassembled WGS sequence"/>
</dbReference>
<keyword evidence="1" id="KW-0732">Signal</keyword>